<dbReference type="InterPro" id="IPR007686">
    <property type="entry name" value="YutG/PgpA"/>
</dbReference>
<organism evidence="4 5">
    <name type="scientific">Pseudoalteromonas luteoviolacea</name>
    <dbReference type="NCBI Taxonomy" id="43657"/>
    <lineage>
        <taxon>Bacteria</taxon>
        <taxon>Pseudomonadati</taxon>
        <taxon>Pseudomonadota</taxon>
        <taxon>Gammaproteobacteria</taxon>
        <taxon>Alteromonadales</taxon>
        <taxon>Pseudoalteromonadaceae</taxon>
        <taxon>Pseudoalteromonas</taxon>
    </lineage>
</organism>
<comment type="function">
    <text evidence="1">Lipid phosphatase which dephosphorylates phosphatidylglycerophosphate (PGP) to phosphatidylglycerol (PG).</text>
</comment>
<comment type="caution">
    <text evidence="4">The sequence shown here is derived from an EMBL/GenBank/DDBJ whole genome shotgun (WGS) entry which is preliminary data.</text>
</comment>
<dbReference type="PANTHER" id="PTHR36305:SF1">
    <property type="entry name" value="PHOSPHATIDYLGLYCEROPHOSPHATASE A"/>
    <property type="match status" value="1"/>
</dbReference>
<dbReference type="InterPro" id="IPR026037">
    <property type="entry name" value="PgpA"/>
</dbReference>
<dbReference type="EC" id="3.1.3.27" evidence="1"/>
<keyword evidence="1" id="KW-0460">Magnesium</keyword>
<comment type="catalytic activity">
    <reaction evidence="1">
        <text>a 1,2-diacyl-sn-glycero-3-phospho-(1'-sn-glycero-3'-phosphate) + H2O = a 1,2-diacyl-sn-glycero-3-phospho-(1'-sn-glycerol) + phosphate</text>
        <dbReference type="Rhea" id="RHEA:33751"/>
        <dbReference type="ChEBI" id="CHEBI:15377"/>
        <dbReference type="ChEBI" id="CHEBI:43474"/>
        <dbReference type="ChEBI" id="CHEBI:60110"/>
        <dbReference type="ChEBI" id="CHEBI:64716"/>
        <dbReference type="EC" id="3.1.3.27"/>
    </reaction>
</comment>
<keyword evidence="1" id="KW-0595">Phospholipid degradation</keyword>
<feature type="transmembrane region" description="Helical" evidence="2">
    <location>
        <begin position="134"/>
        <end position="154"/>
    </location>
</feature>
<keyword evidence="1" id="KW-0479">Metal-binding</keyword>
<dbReference type="PANTHER" id="PTHR36305">
    <property type="entry name" value="PHOSPHATIDYLGLYCEROPHOSPHATASE A"/>
    <property type="match status" value="1"/>
</dbReference>
<dbReference type="GO" id="GO:0008962">
    <property type="term" value="F:phosphatidylglycerophosphatase activity"/>
    <property type="evidence" value="ECO:0007669"/>
    <property type="project" value="UniProtKB-EC"/>
</dbReference>
<evidence type="ECO:0000313" key="4">
    <source>
        <dbReference type="EMBL" id="KID54719.1"/>
    </source>
</evidence>
<dbReference type="OrthoDB" id="9804091at2"/>
<dbReference type="GO" id="GO:0046872">
    <property type="term" value="F:metal ion binding"/>
    <property type="evidence" value="ECO:0007669"/>
    <property type="project" value="UniProtKB-KW"/>
</dbReference>
<comment type="subcellular location">
    <subcellularLocation>
        <location evidence="1">Cell inner membrane</location>
        <topology evidence="1">Multi-pass membrane protein</topology>
    </subcellularLocation>
</comment>
<dbReference type="Proteomes" id="UP000031327">
    <property type="component" value="Unassembled WGS sequence"/>
</dbReference>
<dbReference type="AlphaFoldDB" id="A0A0C1MD41"/>
<dbReference type="SUPFAM" id="SSF101307">
    <property type="entry name" value="YutG-like"/>
    <property type="match status" value="1"/>
</dbReference>
<keyword evidence="1" id="KW-0378">Hydrolase</keyword>
<evidence type="ECO:0000259" key="3">
    <source>
        <dbReference type="Pfam" id="PF04608"/>
    </source>
</evidence>
<comment type="cofactor">
    <cofactor evidence="1">
        <name>Mg(2+)</name>
        <dbReference type="ChEBI" id="CHEBI:18420"/>
    </cofactor>
</comment>
<dbReference type="Pfam" id="PF04608">
    <property type="entry name" value="PgpA"/>
    <property type="match status" value="1"/>
</dbReference>
<dbReference type="UniPathway" id="UPA00084">
    <property type="reaction ID" value="UER00504"/>
</dbReference>
<feature type="transmembrane region" description="Helical" evidence="2">
    <location>
        <begin position="47"/>
        <end position="67"/>
    </location>
</feature>
<keyword evidence="1" id="KW-1003">Cell membrane</keyword>
<keyword evidence="1" id="KW-1208">Phospholipid metabolism</keyword>
<dbReference type="CDD" id="cd06971">
    <property type="entry name" value="PgpA"/>
    <property type="match status" value="1"/>
</dbReference>
<feature type="domain" description="YutG/PgpA" evidence="3">
    <location>
        <begin position="16"/>
        <end position="153"/>
    </location>
</feature>
<sequence length="161" mass="17519">MDKSLKFNLKRPHQLFALGFGTGLAPKAPGTVGTLAALPFIFATMTLPIWFQVSLAVLMTIFGVWVCGKTARDVNVHDHPAIVWDEVVGFYITMIGAAINWQSLLVGFLLFRFFDIAKPGPIRMLDKKLHGGRGIMADDVLAGIFSLICIQALFKTGVLGG</sequence>
<proteinExistence type="predicted"/>
<name>A0A0C1MD41_9GAMM</name>
<feature type="transmembrane region" description="Helical" evidence="2">
    <location>
        <begin position="88"/>
        <end position="114"/>
    </location>
</feature>
<protein>
    <recommendedName>
        <fullName evidence="1">Phosphatidylglycerophosphatase A</fullName>
        <ecNumber evidence="1">3.1.3.27</ecNumber>
    </recommendedName>
    <alternativeName>
        <fullName evidence="1">Phosphatidylglycerolphosphate phosphatase A</fullName>
    </alternativeName>
</protein>
<keyword evidence="1" id="KW-0997">Cell inner membrane</keyword>
<comment type="pathway">
    <text evidence="1">Phospholipid metabolism; phosphatidylglycerol biosynthesis; phosphatidylglycerol from CDP-diacylglycerol: step 2/2.</text>
</comment>
<evidence type="ECO:0000256" key="2">
    <source>
        <dbReference type="SAM" id="Phobius"/>
    </source>
</evidence>
<dbReference type="GO" id="GO:0006655">
    <property type="term" value="P:phosphatidylglycerol biosynthetic process"/>
    <property type="evidence" value="ECO:0007669"/>
    <property type="project" value="UniProtKB-UniPathway"/>
</dbReference>
<dbReference type="EMBL" id="JWIC01000010">
    <property type="protein sequence ID" value="KID54719.1"/>
    <property type="molecule type" value="Genomic_DNA"/>
</dbReference>
<dbReference type="GO" id="GO:0009395">
    <property type="term" value="P:phospholipid catabolic process"/>
    <property type="evidence" value="ECO:0007669"/>
    <property type="project" value="UniProtKB-KW"/>
</dbReference>
<dbReference type="PIRSF" id="PIRSF006162">
    <property type="entry name" value="PgpA"/>
    <property type="match status" value="1"/>
</dbReference>
<evidence type="ECO:0000313" key="5">
    <source>
        <dbReference type="Proteomes" id="UP000031327"/>
    </source>
</evidence>
<keyword evidence="1" id="KW-0442">Lipid degradation</keyword>
<accession>A0A0C1MD41</accession>
<dbReference type="GO" id="GO:0005886">
    <property type="term" value="C:plasma membrane"/>
    <property type="evidence" value="ECO:0007669"/>
    <property type="project" value="UniProtKB-SubCell"/>
</dbReference>
<keyword evidence="1" id="KW-0443">Lipid metabolism</keyword>
<dbReference type="InterPro" id="IPR036681">
    <property type="entry name" value="PgpA-like_sf"/>
</dbReference>
<gene>
    <name evidence="4" type="ORF">JF50_22785</name>
</gene>
<dbReference type="RefSeq" id="WP_039611619.1">
    <property type="nucleotide sequence ID" value="NZ_JWIC01000010.1"/>
</dbReference>
<evidence type="ECO:0000256" key="1">
    <source>
        <dbReference type="PIRNR" id="PIRNR006162"/>
    </source>
</evidence>
<keyword evidence="1 2" id="KW-0472">Membrane</keyword>
<keyword evidence="1 2" id="KW-0812">Transmembrane</keyword>
<keyword evidence="2" id="KW-1133">Transmembrane helix</keyword>
<reference evidence="4 5" key="1">
    <citation type="submission" date="2014-12" db="EMBL/GenBank/DDBJ databases">
        <title>Draft Genome Sequence of Pseudoalteromonas luteoviolacea HI1.</title>
        <authorList>
            <person name="Asahina A.Y."/>
            <person name="Hadfield M.G."/>
        </authorList>
    </citation>
    <scope>NUCLEOTIDE SEQUENCE [LARGE SCALE GENOMIC DNA]</scope>
    <source>
        <strain evidence="4 5">HI1</strain>
    </source>
</reference>